<dbReference type="InterPro" id="IPR036728">
    <property type="entry name" value="PBP_GOBP_sf"/>
</dbReference>
<dbReference type="OrthoDB" id="6595846at2759"/>
<evidence type="ECO:0000313" key="2">
    <source>
        <dbReference type="EMBL" id="GBP63959.1"/>
    </source>
</evidence>
<evidence type="ECO:0000313" key="3">
    <source>
        <dbReference type="Proteomes" id="UP000299102"/>
    </source>
</evidence>
<dbReference type="SUPFAM" id="SSF47565">
    <property type="entry name" value="Insect pheromone/odorant-binding proteins"/>
    <property type="match status" value="1"/>
</dbReference>
<keyword evidence="3" id="KW-1185">Reference proteome</keyword>
<comment type="caution">
    <text evidence="2">The sequence shown here is derived from an EMBL/GenBank/DDBJ whole genome shotgun (WGS) entry which is preliminary data.</text>
</comment>
<protein>
    <submittedName>
        <fullName evidence="2">Uncharacterized protein</fullName>
    </submittedName>
</protein>
<dbReference type="CDD" id="cd23992">
    <property type="entry name" value="PBP_GOBP"/>
    <property type="match status" value="1"/>
</dbReference>
<sequence>MHSVSNGLIQALQSLTRAPGCVASPWLFILFMDSCLYDLKEYECGLKMVELSVNCLLYTVYQVILAASGVLAAVKVGYGKRKMKVGSMQWRCDRCVVSVECLGKTDDIRERCGLKEEVVTRVERGMLRWFGHLERMNESRLTKQMCRVNVCDGKVENPITTVVKNTIFATARSCMSHVNATEADLEYLREEPPYPEKAACIIKCLLEKIGVVKDNKYSKTGFMTIVTPLVFRNKKKFEHMKNVSENCQKEHYLLFTSGKRLRTKRARFLPELLTRNNKIRRRSRYRATMTGLPSFMSYTLHRSFVDPLQAYSRSMDQRPILSAQGWKQQLIKITLDSFRKSDVGS</sequence>
<reference evidence="2 3" key="1">
    <citation type="journal article" date="2019" name="Commun. Biol.">
        <title>The bagworm genome reveals a unique fibroin gene that provides high tensile strength.</title>
        <authorList>
            <person name="Kono N."/>
            <person name="Nakamura H."/>
            <person name="Ohtoshi R."/>
            <person name="Tomita M."/>
            <person name="Numata K."/>
            <person name="Arakawa K."/>
        </authorList>
    </citation>
    <scope>NUCLEOTIDE SEQUENCE [LARGE SCALE GENOMIC DNA]</scope>
</reference>
<dbReference type="Proteomes" id="UP000299102">
    <property type="component" value="Unassembled WGS sequence"/>
</dbReference>
<dbReference type="InterPro" id="IPR006170">
    <property type="entry name" value="PBP/GOBP"/>
</dbReference>
<keyword evidence="1" id="KW-0472">Membrane</keyword>
<organism evidence="2 3">
    <name type="scientific">Eumeta variegata</name>
    <name type="common">Bagworm moth</name>
    <name type="synonym">Eumeta japonica</name>
    <dbReference type="NCBI Taxonomy" id="151549"/>
    <lineage>
        <taxon>Eukaryota</taxon>
        <taxon>Metazoa</taxon>
        <taxon>Ecdysozoa</taxon>
        <taxon>Arthropoda</taxon>
        <taxon>Hexapoda</taxon>
        <taxon>Insecta</taxon>
        <taxon>Pterygota</taxon>
        <taxon>Neoptera</taxon>
        <taxon>Endopterygota</taxon>
        <taxon>Lepidoptera</taxon>
        <taxon>Glossata</taxon>
        <taxon>Ditrysia</taxon>
        <taxon>Tineoidea</taxon>
        <taxon>Psychidae</taxon>
        <taxon>Oiketicinae</taxon>
        <taxon>Eumeta</taxon>
    </lineage>
</organism>
<accession>A0A4C1XP09</accession>
<dbReference type="GO" id="GO:0005549">
    <property type="term" value="F:odorant binding"/>
    <property type="evidence" value="ECO:0007669"/>
    <property type="project" value="InterPro"/>
</dbReference>
<keyword evidence="1" id="KW-1133">Transmembrane helix</keyword>
<dbReference type="AlphaFoldDB" id="A0A4C1XP09"/>
<gene>
    <name evidence="2" type="ORF">EVAR_25110_1</name>
</gene>
<feature type="transmembrane region" description="Helical" evidence="1">
    <location>
        <begin position="56"/>
        <end position="78"/>
    </location>
</feature>
<dbReference type="Pfam" id="PF01395">
    <property type="entry name" value="PBP_GOBP"/>
    <property type="match status" value="1"/>
</dbReference>
<keyword evidence="1" id="KW-0812">Transmembrane</keyword>
<dbReference type="EMBL" id="BGZK01000884">
    <property type="protein sequence ID" value="GBP63959.1"/>
    <property type="molecule type" value="Genomic_DNA"/>
</dbReference>
<evidence type="ECO:0000256" key="1">
    <source>
        <dbReference type="SAM" id="Phobius"/>
    </source>
</evidence>
<name>A0A4C1XP09_EUMVA</name>
<proteinExistence type="predicted"/>
<dbReference type="Gene3D" id="1.10.238.20">
    <property type="entry name" value="Pheromone/general odorant binding protein domain"/>
    <property type="match status" value="1"/>
</dbReference>